<reference evidence="1 2" key="1">
    <citation type="submission" date="2021-12" db="EMBL/GenBank/DDBJ databases">
        <title>Siccirubricoccus leaddurans sp. nov., a high concentration Zn2+ tolerance bacterium.</title>
        <authorList>
            <person name="Cao Y."/>
        </authorList>
    </citation>
    <scope>NUCLEOTIDE SEQUENCE [LARGE SCALE GENOMIC DNA]</scope>
    <source>
        <strain evidence="1 2">KC 17139</strain>
    </source>
</reference>
<dbReference type="SUPFAM" id="SSF53474">
    <property type="entry name" value="alpha/beta-Hydrolases"/>
    <property type="match status" value="1"/>
</dbReference>
<evidence type="ECO:0000313" key="1">
    <source>
        <dbReference type="EMBL" id="MCO6415764.1"/>
    </source>
</evidence>
<dbReference type="Proteomes" id="UP001523392">
    <property type="component" value="Unassembled WGS sequence"/>
</dbReference>
<dbReference type="InterPro" id="IPR029058">
    <property type="entry name" value="AB_hydrolase_fold"/>
</dbReference>
<protein>
    <recommendedName>
        <fullName evidence="3">Dienelactone hydrolase domain-containing protein</fullName>
    </recommendedName>
</protein>
<comment type="caution">
    <text evidence="1">The sequence shown here is derived from an EMBL/GenBank/DDBJ whole genome shotgun (WGS) entry which is preliminary data.</text>
</comment>
<gene>
    <name evidence="1" type="ORF">JYK14_06165</name>
</gene>
<sequence>MQGGRNRGPAGALALLFGLGAAILAATAWAEPVPDGLGSSEMLLPAEGLVGLLSLPPWPGQGLPAVLVLHDALGPDARSSAYIDQLLGARIAVLDLLTEAPGEAARDAALAAIALDGRIDAGRLGVLGFGAGAAAALTAPVMARALLYPGCASLPHPAALAGAVLLAHGGADPANPAAACRRLAAALEGAGARVRRLDYAQASYGWDRPPSMPGEIVLLPAPGLAERVAARPWPALTTLAAAQVAGFFALALRP</sequence>
<keyword evidence="2" id="KW-1185">Reference proteome</keyword>
<organism evidence="1 2">
    <name type="scientific">Siccirubricoccus soli</name>
    <dbReference type="NCBI Taxonomy" id="2899147"/>
    <lineage>
        <taxon>Bacteria</taxon>
        <taxon>Pseudomonadati</taxon>
        <taxon>Pseudomonadota</taxon>
        <taxon>Alphaproteobacteria</taxon>
        <taxon>Acetobacterales</taxon>
        <taxon>Roseomonadaceae</taxon>
        <taxon>Siccirubricoccus</taxon>
    </lineage>
</organism>
<proteinExistence type="predicted"/>
<dbReference type="Gene3D" id="3.40.50.1820">
    <property type="entry name" value="alpha/beta hydrolase"/>
    <property type="match status" value="1"/>
</dbReference>
<accession>A0ABT1D1H3</accession>
<dbReference type="EMBL" id="JAFIRR010000033">
    <property type="protein sequence ID" value="MCO6415764.1"/>
    <property type="molecule type" value="Genomic_DNA"/>
</dbReference>
<name>A0ABT1D1H3_9PROT</name>
<evidence type="ECO:0000313" key="2">
    <source>
        <dbReference type="Proteomes" id="UP001523392"/>
    </source>
</evidence>
<dbReference type="RefSeq" id="WP_252952363.1">
    <property type="nucleotide sequence ID" value="NZ_JAFIRR010000033.1"/>
</dbReference>
<evidence type="ECO:0008006" key="3">
    <source>
        <dbReference type="Google" id="ProtNLM"/>
    </source>
</evidence>